<evidence type="ECO:0000313" key="2">
    <source>
        <dbReference type="Proteomes" id="UP000076442"/>
    </source>
</evidence>
<dbReference type="Proteomes" id="UP000076442">
    <property type="component" value="Unassembled WGS sequence"/>
</dbReference>
<name>A0AAP1E2W0_BACIU</name>
<dbReference type="EMBL" id="LJZV01000018">
    <property type="protein sequence ID" value="KZD90100.1"/>
    <property type="molecule type" value="Genomic_DNA"/>
</dbReference>
<gene>
    <name evidence="1" type="ORF">B4122_3468</name>
</gene>
<proteinExistence type="predicted"/>
<reference evidence="1 2" key="1">
    <citation type="submission" date="2015-09" db="EMBL/GenBank/DDBJ databases">
        <title>Spore heat resistance.</title>
        <authorList>
            <person name="Boekhorst J."/>
            <person name="Berendsen E.M."/>
            <person name="Wells-Bennik M.H."/>
            <person name="Kuipers O.P."/>
        </authorList>
    </citation>
    <scope>NUCLEOTIDE SEQUENCE [LARGE SCALE GENOMIC DNA]</scope>
    <source>
        <strain evidence="1 2">B4122</strain>
    </source>
</reference>
<dbReference type="AlphaFoldDB" id="A0AAP1E2W0"/>
<sequence>MNNQVYIFQKPSFYYIFVNKRLWELPQNTYSLTLGTYIKLQQYVEKVNIV</sequence>
<evidence type="ECO:0000313" key="1">
    <source>
        <dbReference type="EMBL" id="KZD90100.1"/>
    </source>
</evidence>
<protein>
    <submittedName>
        <fullName evidence="1">Uncharacterized protein</fullName>
    </submittedName>
</protein>
<organism evidence="1 2">
    <name type="scientific">Bacillus subtilis</name>
    <dbReference type="NCBI Taxonomy" id="1423"/>
    <lineage>
        <taxon>Bacteria</taxon>
        <taxon>Bacillati</taxon>
        <taxon>Bacillota</taxon>
        <taxon>Bacilli</taxon>
        <taxon>Bacillales</taxon>
        <taxon>Bacillaceae</taxon>
        <taxon>Bacillus</taxon>
    </lineage>
</organism>
<accession>A0AAP1E2W0</accession>
<comment type="caution">
    <text evidence="1">The sequence shown here is derived from an EMBL/GenBank/DDBJ whole genome shotgun (WGS) entry which is preliminary data.</text>
</comment>